<protein>
    <submittedName>
        <fullName evidence="1">Uncharacterized protein</fullName>
    </submittedName>
</protein>
<evidence type="ECO:0000313" key="1">
    <source>
        <dbReference type="EMBL" id="MBA0793068.1"/>
    </source>
</evidence>
<reference evidence="1 2" key="1">
    <citation type="journal article" date="2019" name="Genome Biol. Evol.">
        <title>Insights into the evolution of the New World diploid cottons (Gossypium, subgenus Houzingenia) based on genome sequencing.</title>
        <authorList>
            <person name="Grover C.E."/>
            <person name="Arick M.A. 2nd"/>
            <person name="Thrash A."/>
            <person name="Conover J.L."/>
            <person name="Sanders W.S."/>
            <person name="Peterson D.G."/>
            <person name="Frelichowski J.E."/>
            <person name="Scheffler J.A."/>
            <person name="Scheffler B.E."/>
            <person name="Wendel J.F."/>
        </authorList>
    </citation>
    <scope>NUCLEOTIDE SEQUENCE [LARGE SCALE GENOMIC DNA]</scope>
    <source>
        <strain evidence="1">0</strain>
        <tissue evidence="1">Leaf</tissue>
    </source>
</reference>
<dbReference type="Proteomes" id="UP000593560">
    <property type="component" value="Unassembled WGS sequence"/>
</dbReference>
<dbReference type="AlphaFoldDB" id="A0A7J9G6V8"/>
<accession>A0A7J9G6V8</accession>
<keyword evidence="2" id="KW-1185">Reference proteome</keyword>
<dbReference type="EMBL" id="JABFAD010000002">
    <property type="protein sequence ID" value="MBA0793068.1"/>
    <property type="molecule type" value="Genomic_DNA"/>
</dbReference>
<evidence type="ECO:0000313" key="2">
    <source>
        <dbReference type="Proteomes" id="UP000593560"/>
    </source>
</evidence>
<sequence>MFLCRSCMPINLLHHSLSLPLWTVGFI</sequence>
<organism evidence="1 2">
    <name type="scientific">Gossypium harknessii</name>
    <dbReference type="NCBI Taxonomy" id="34285"/>
    <lineage>
        <taxon>Eukaryota</taxon>
        <taxon>Viridiplantae</taxon>
        <taxon>Streptophyta</taxon>
        <taxon>Embryophyta</taxon>
        <taxon>Tracheophyta</taxon>
        <taxon>Spermatophyta</taxon>
        <taxon>Magnoliopsida</taxon>
        <taxon>eudicotyledons</taxon>
        <taxon>Gunneridae</taxon>
        <taxon>Pentapetalae</taxon>
        <taxon>rosids</taxon>
        <taxon>malvids</taxon>
        <taxon>Malvales</taxon>
        <taxon>Malvaceae</taxon>
        <taxon>Malvoideae</taxon>
        <taxon>Gossypium</taxon>
    </lineage>
</organism>
<name>A0A7J9G6V8_9ROSI</name>
<proteinExistence type="predicted"/>
<comment type="caution">
    <text evidence="1">The sequence shown here is derived from an EMBL/GenBank/DDBJ whole genome shotgun (WGS) entry which is preliminary data.</text>
</comment>
<gene>
    <name evidence="1" type="ORF">Gohar_017501</name>
</gene>